<evidence type="ECO:0000313" key="2">
    <source>
        <dbReference type="EMBL" id="AHZ24297.1"/>
    </source>
</evidence>
<reference evidence="3 5" key="1">
    <citation type="journal article" date="2014" name="PLoS Genet.">
        <title>Phylogenetically driven sequencing of extremely halophilic archaea reveals strategies for static and dynamic osmo-response.</title>
        <authorList>
            <person name="Becker E.A."/>
            <person name="Seitzer P.M."/>
            <person name="Tritt A."/>
            <person name="Larsen D."/>
            <person name="Krusor M."/>
            <person name="Yao A.I."/>
            <person name="Wu D."/>
            <person name="Madern D."/>
            <person name="Eisen J.A."/>
            <person name="Darling A.E."/>
            <person name="Facciotti M.T."/>
        </authorList>
    </citation>
    <scope>NUCLEOTIDE SEQUENCE [LARGE SCALE GENOMIC DNA]</scope>
    <source>
        <strain evidence="3">ATCC 33500</strain>
        <strain evidence="5">ATCC 33500 / DSM 1411 / JCM 8866 / NBRC 14739 / NCIMB 2177 / R-4</strain>
    </source>
</reference>
<accession>M0J8R6</accession>
<dbReference type="GeneID" id="40158410"/>
<evidence type="ECO:0000313" key="4">
    <source>
        <dbReference type="EMBL" id="QCQ77263.1"/>
    </source>
</evidence>
<reference evidence="2 6" key="2">
    <citation type="submission" date="2014-04" db="EMBL/GenBank/DDBJ databases">
        <title>Transcriptional profiles of Haloferax mediterranei on the basis of nitrogen availability.</title>
        <authorList>
            <person name="Bautista V."/>
        </authorList>
    </citation>
    <scope>NUCLEOTIDE SEQUENCE [LARGE SCALE GENOMIC DNA]</scope>
    <source>
        <strain evidence="2">ATCC 33500</strain>
        <strain evidence="6">ATCC 33500 / DSM 1411 / JCM 8866 / NBRC 14739 / NCIMB 2177 / R-4</strain>
        <plasmid evidence="2">HMPLAS2</plasmid>
        <plasmid evidence="6">Plasmid HMPLAS2</plasmid>
    </source>
</reference>
<feature type="transmembrane region" description="Helical" evidence="1">
    <location>
        <begin position="86"/>
        <end position="105"/>
    </location>
</feature>
<feature type="transmembrane region" description="Helical" evidence="1">
    <location>
        <begin position="23"/>
        <end position="48"/>
    </location>
</feature>
<dbReference type="PATRIC" id="fig|523841.21.peg.249"/>
<name>M0J8R6_HALMT</name>
<dbReference type="EMBL" id="CP039141">
    <property type="protein sequence ID" value="QCQ77263.1"/>
    <property type="molecule type" value="Genomic_DNA"/>
</dbReference>
<feature type="transmembrane region" description="Helical" evidence="1">
    <location>
        <begin position="60"/>
        <end position="80"/>
    </location>
</feature>
<keyword evidence="1" id="KW-1133">Transmembrane helix</keyword>
<keyword evidence="2" id="KW-0614">Plasmid</keyword>
<dbReference type="AlphaFoldDB" id="M0J8R6"/>
<dbReference type="EMBL" id="AOLO01000001">
    <property type="protein sequence ID" value="EMA05381.1"/>
    <property type="molecule type" value="Genomic_DNA"/>
</dbReference>
<evidence type="ECO:0000256" key="1">
    <source>
        <dbReference type="SAM" id="Phobius"/>
    </source>
</evidence>
<keyword evidence="1" id="KW-0472">Membrane</keyword>
<proteinExistence type="predicted"/>
<dbReference type="EMBL" id="CP007553">
    <property type="protein sequence ID" value="AHZ24297.1"/>
    <property type="molecule type" value="Genomic_DNA"/>
</dbReference>
<evidence type="ECO:0000313" key="5">
    <source>
        <dbReference type="Proteomes" id="UP000011603"/>
    </source>
</evidence>
<evidence type="ECO:0000313" key="3">
    <source>
        <dbReference type="EMBL" id="EMA05381.1"/>
    </source>
</evidence>
<sequence>MLIIIALYIPLAPYWFFKTGPRVGLTFIQICLTLVSGSVLILGGAYAVKRYVNTGGKTLVAIDGFTLGFGVGSLLGKWSGLSDSNAVFPGLAGALVITLGLLHLYERFVQ</sequence>
<dbReference type="RefSeq" id="WP_004056453.1">
    <property type="nucleotide sequence ID" value="NC_017943.1"/>
</dbReference>
<geneLocation type="plasmid" evidence="2 6">
    <name>HMPLAS2</name>
</geneLocation>
<dbReference type="Proteomes" id="UP000011603">
    <property type="component" value="Unassembled WGS sequence"/>
</dbReference>
<evidence type="ECO:0000313" key="6">
    <source>
        <dbReference type="Proteomes" id="UP000027075"/>
    </source>
</evidence>
<reference evidence="4 7" key="3">
    <citation type="submission" date="2019-04" db="EMBL/GenBank/DDBJ databases">
        <title>Methylomes of two halophilic Archaea, Haloarcula marismortui and Haloferax mediterranei.</title>
        <authorList>
            <person name="DasSarma S."/>
            <person name="DasSarma P."/>
            <person name="DasSarma S."/>
            <person name="Fomenkov A."/>
            <person name="Vincze T."/>
            <person name="Anton B.P."/>
            <person name="Roberts R.J."/>
        </authorList>
    </citation>
    <scope>NUCLEOTIDE SEQUENCE [LARGE SCALE GENOMIC DNA]</scope>
    <source>
        <strain evidence="4">ATCC 33500</strain>
        <strain evidence="7">ATCC 33500 / DSM 1411 / JCM 8866 / NBRC 14739 / NCIMB 2177 / R-4</strain>
        <plasmid evidence="4 7">pHME322</plasmid>
    </source>
</reference>
<geneLocation type="plasmid" evidence="4 7">
    <name>pHME322</name>
</geneLocation>
<dbReference type="Proteomes" id="UP000027075">
    <property type="component" value="Plasmid HMPLAS2"/>
</dbReference>
<keyword evidence="5" id="KW-1185">Reference proteome</keyword>
<dbReference type="Proteomes" id="UP000299011">
    <property type="component" value="Plasmid pHME322"/>
</dbReference>
<organism evidence="3 5">
    <name type="scientific">Haloferax mediterranei (strain ATCC 33500 / DSM 1411 / JCM 8866 / NBRC 14739 / NCIMB 2177 / R-4)</name>
    <name type="common">Halobacterium mediterranei</name>
    <dbReference type="NCBI Taxonomy" id="523841"/>
    <lineage>
        <taxon>Archaea</taxon>
        <taxon>Methanobacteriati</taxon>
        <taxon>Methanobacteriota</taxon>
        <taxon>Stenosarchaea group</taxon>
        <taxon>Halobacteria</taxon>
        <taxon>Halobacteriales</taxon>
        <taxon>Haloferacaceae</taxon>
        <taxon>Haloferax</taxon>
    </lineage>
</organism>
<protein>
    <submittedName>
        <fullName evidence="3">Uncharacterized protein</fullName>
    </submittedName>
</protein>
<gene>
    <name evidence="2" type="ORF">BM92_19035</name>
    <name evidence="3" type="ORF">C439_01240</name>
    <name evidence="4" type="ORF">E6P09_18295</name>
</gene>
<keyword evidence="1" id="KW-0812">Transmembrane</keyword>
<evidence type="ECO:0000313" key="7">
    <source>
        <dbReference type="Proteomes" id="UP000299011"/>
    </source>
</evidence>